<dbReference type="PROSITE" id="PS51257">
    <property type="entry name" value="PROKAR_LIPOPROTEIN"/>
    <property type="match status" value="1"/>
</dbReference>
<keyword evidence="1" id="KW-0812">Transmembrane</keyword>
<feature type="domain" description="DUF2231" evidence="3">
    <location>
        <begin position="8"/>
        <end position="127"/>
    </location>
</feature>
<dbReference type="eggNOG" id="COG4244">
    <property type="taxonomic scope" value="Bacteria"/>
</dbReference>
<dbReference type="AlphaFoldDB" id="C6Y0Y6"/>
<accession>C6Y0Y6</accession>
<dbReference type="HOGENOM" id="CLU_583754_0_0_10"/>
<dbReference type="Gene3D" id="3.80.10.10">
    <property type="entry name" value="Ribonuclease Inhibitor"/>
    <property type="match status" value="1"/>
</dbReference>
<feature type="transmembrane region" description="Helical" evidence="1">
    <location>
        <begin position="106"/>
        <end position="124"/>
    </location>
</feature>
<dbReference type="eggNOG" id="COG4886">
    <property type="taxonomic scope" value="Bacteria"/>
</dbReference>
<dbReference type="SUPFAM" id="SSF46626">
    <property type="entry name" value="Cytochrome c"/>
    <property type="match status" value="1"/>
</dbReference>
<organism evidence="4 5">
    <name type="scientific">Pedobacter heparinus (strain ATCC 13125 / DSM 2366 / CIP 104194 / JCM 7457 / NBRC 12017 / NCIMB 9290 / NRRL B-14731 / HIM 762-3)</name>
    <dbReference type="NCBI Taxonomy" id="485917"/>
    <lineage>
        <taxon>Bacteria</taxon>
        <taxon>Pseudomonadati</taxon>
        <taxon>Bacteroidota</taxon>
        <taxon>Sphingobacteriia</taxon>
        <taxon>Sphingobacteriales</taxon>
        <taxon>Sphingobacteriaceae</taxon>
        <taxon>Pedobacter</taxon>
    </lineage>
</organism>
<feature type="transmembrane region" description="Helical" evidence="1">
    <location>
        <begin position="12"/>
        <end position="30"/>
    </location>
</feature>
<dbReference type="SUPFAM" id="SSF52047">
    <property type="entry name" value="RNI-like"/>
    <property type="match status" value="1"/>
</dbReference>
<dbReference type="InterPro" id="IPR036909">
    <property type="entry name" value="Cyt_c-like_dom_sf"/>
</dbReference>
<feature type="transmembrane region" description="Helical" evidence="1">
    <location>
        <begin position="76"/>
        <end position="94"/>
    </location>
</feature>
<keyword evidence="5" id="KW-1185">Reference proteome</keyword>
<proteinExistence type="predicted"/>
<sequence length="468" mass="51135">MLEFFGRFHPVLVHLPIGILLVACLFLVIIRIPKFAELRPAVTVLLFLGMISAVFACITGYFLAGSGDYEAGLVSNHQWMGIGVAALSVLLLIIHKYVNADGSIPVVMALILLVLVSVTGHLGGSLTHGSDYLTAPLKGGTGAGAAIPPIPDIQEALVYQNAIQPLLKNRCYSCHGSEKQKGKLRLDLEAYILKGGEEGNTIVKGKADESELIRRLLLPGSNDKHMPPKEKPQLSQHEIALLHWWINNGAQFNKKVKELKQPDDIKIVLTALEKGSAGAVAGKLTDVPEKEVDAANEKDITDLSNAGVMIVPVAQNSNYLMANFINAHSTADSVMDALKSVKAQLIWLKFEHRSVTDESLKNIKDCKNLTRLSLNYTLITDKGLENLIHMDQLRSLSLVGTKVSVKGIARLSKLKNLKSIYLYKTGLQRTDWNTLKKLFPKTIIDSGNYQVPTLPMDTIEVKAPTGKS</sequence>
<reference evidence="4 5" key="1">
    <citation type="journal article" date="2009" name="Stand. Genomic Sci.">
        <title>Complete genome sequence of Pedobacter heparinus type strain (HIM 762-3).</title>
        <authorList>
            <person name="Han C."/>
            <person name="Spring S."/>
            <person name="Lapidus A."/>
            <person name="Del Rio T.G."/>
            <person name="Tice H."/>
            <person name="Copeland A."/>
            <person name="Cheng J.F."/>
            <person name="Lucas S."/>
            <person name="Chen F."/>
            <person name="Nolan M."/>
            <person name="Bruce D."/>
            <person name="Goodwin L."/>
            <person name="Pitluck S."/>
            <person name="Ivanova N."/>
            <person name="Mavromatis K."/>
            <person name="Mikhailova N."/>
            <person name="Pati A."/>
            <person name="Chen A."/>
            <person name="Palaniappan K."/>
            <person name="Land M."/>
            <person name="Hauser L."/>
            <person name="Chang Y.J."/>
            <person name="Jeffries C.C."/>
            <person name="Saunders E."/>
            <person name="Chertkov O."/>
            <person name="Brettin T."/>
            <person name="Goker M."/>
            <person name="Rohde M."/>
            <person name="Bristow J."/>
            <person name="Eisen J.A."/>
            <person name="Markowitz V."/>
            <person name="Hugenholtz P."/>
            <person name="Kyrpides N.C."/>
            <person name="Klenk H.P."/>
            <person name="Detter J.C."/>
        </authorList>
    </citation>
    <scope>NUCLEOTIDE SEQUENCE [LARGE SCALE GENOMIC DNA]</scope>
    <source>
        <strain evidence="5">ATCC 13125 / DSM 2366 / CIP 104194 / JCM 7457 / NBRC 12017 / NCIMB 9290 / NRRL B-14731 / HIM 762-3</strain>
    </source>
</reference>
<feature type="transmembrane region" description="Helical" evidence="1">
    <location>
        <begin position="42"/>
        <end position="64"/>
    </location>
</feature>
<feature type="domain" description="Cytochrome C Planctomycete-type" evidence="2">
    <location>
        <begin position="171"/>
        <end position="230"/>
    </location>
</feature>
<dbReference type="STRING" id="485917.Phep_2712"/>
<name>C6Y0Y6_PEDHD</name>
<dbReference type="RefSeq" id="WP_015808524.1">
    <property type="nucleotide sequence ID" value="NC_013061.1"/>
</dbReference>
<evidence type="ECO:0000256" key="1">
    <source>
        <dbReference type="SAM" id="Phobius"/>
    </source>
</evidence>
<dbReference type="KEGG" id="phe:Phep_2712"/>
<keyword evidence="1" id="KW-1133">Transmembrane helix</keyword>
<dbReference type="EMBL" id="CP001681">
    <property type="protein sequence ID" value="ACU04913.1"/>
    <property type="molecule type" value="Genomic_DNA"/>
</dbReference>
<evidence type="ECO:0000313" key="5">
    <source>
        <dbReference type="Proteomes" id="UP000000852"/>
    </source>
</evidence>
<dbReference type="Proteomes" id="UP000000852">
    <property type="component" value="Chromosome"/>
</dbReference>
<dbReference type="Pfam" id="PF07635">
    <property type="entry name" value="PSCyt1"/>
    <property type="match status" value="1"/>
</dbReference>
<keyword evidence="1" id="KW-0472">Membrane</keyword>
<dbReference type="InterPro" id="IPR019251">
    <property type="entry name" value="DUF2231_TM"/>
</dbReference>
<dbReference type="InterPro" id="IPR032675">
    <property type="entry name" value="LRR_dom_sf"/>
</dbReference>
<dbReference type="Pfam" id="PF09990">
    <property type="entry name" value="DUF2231"/>
    <property type="match status" value="1"/>
</dbReference>
<dbReference type="InterPro" id="IPR011429">
    <property type="entry name" value="Cyt_c_Planctomycete-type"/>
</dbReference>
<gene>
    <name evidence="4" type="ordered locus">Phep_2712</name>
</gene>
<evidence type="ECO:0000313" key="4">
    <source>
        <dbReference type="EMBL" id="ACU04913.1"/>
    </source>
</evidence>
<protein>
    <submittedName>
        <fullName evidence="4">Uncharacterized protein</fullName>
    </submittedName>
</protein>
<dbReference type="GO" id="GO:0020037">
    <property type="term" value="F:heme binding"/>
    <property type="evidence" value="ECO:0007669"/>
    <property type="project" value="InterPro"/>
</dbReference>
<dbReference type="GO" id="GO:0009055">
    <property type="term" value="F:electron transfer activity"/>
    <property type="evidence" value="ECO:0007669"/>
    <property type="project" value="InterPro"/>
</dbReference>
<evidence type="ECO:0000259" key="2">
    <source>
        <dbReference type="Pfam" id="PF07635"/>
    </source>
</evidence>
<dbReference type="PANTHER" id="PTHR35889">
    <property type="entry name" value="CYCLOINULO-OLIGOSACCHARIDE FRUCTANOTRANSFERASE-RELATED"/>
    <property type="match status" value="1"/>
</dbReference>
<dbReference type="PANTHER" id="PTHR35889:SF3">
    <property type="entry name" value="F-BOX DOMAIN-CONTAINING PROTEIN"/>
    <property type="match status" value="1"/>
</dbReference>
<evidence type="ECO:0000259" key="3">
    <source>
        <dbReference type="Pfam" id="PF09990"/>
    </source>
</evidence>